<name>A0A6G1H2E4_9PEZI</name>
<feature type="chain" id="PRO_5026283602" evidence="2">
    <location>
        <begin position="21"/>
        <end position="155"/>
    </location>
</feature>
<dbReference type="EMBL" id="ML977153">
    <property type="protein sequence ID" value="KAF1987227.1"/>
    <property type="molecule type" value="Genomic_DNA"/>
</dbReference>
<evidence type="ECO:0000256" key="2">
    <source>
        <dbReference type="SAM" id="SignalP"/>
    </source>
</evidence>
<evidence type="ECO:0000313" key="4">
    <source>
        <dbReference type="Proteomes" id="UP000800041"/>
    </source>
</evidence>
<sequence>MKAVRCQLLVFLPAVLVAYTAPPPPPGIPSTRLSLVYATQPTIHDLVTTTPPLPPPWSPRRGAPLKHFATLTDAQRNCSAQPRSPSLGQQRCLIGKDAKWVSPRRRRAPRSQRGTVQRSSDRRDQREAIPSFSALSSVVQPISIDGPWHVLLEAL</sequence>
<proteinExistence type="predicted"/>
<reference evidence="3" key="1">
    <citation type="journal article" date="2020" name="Stud. Mycol.">
        <title>101 Dothideomycetes genomes: a test case for predicting lifestyles and emergence of pathogens.</title>
        <authorList>
            <person name="Haridas S."/>
            <person name="Albert R."/>
            <person name="Binder M."/>
            <person name="Bloem J."/>
            <person name="Labutti K."/>
            <person name="Salamov A."/>
            <person name="Andreopoulos B."/>
            <person name="Baker S."/>
            <person name="Barry K."/>
            <person name="Bills G."/>
            <person name="Bluhm B."/>
            <person name="Cannon C."/>
            <person name="Castanera R."/>
            <person name="Culley D."/>
            <person name="Daum C."/>
            <person name="Ezra D."/>
            <person name="Gonzalez J."/>
            <person name="Henrissat B."/>
            <person name="Kuo A."/>
            <person name="Liang C."/>
            <person name="Lipzen A."/>
            <person name="Lutzoni F."/>
            <person name="Magnuson J."/>
            <person name="Mondo S."/>
            <person name="Nolan M."/>
            <person name="Ohm R."/>
            <person name="Pangilinan J."/>
            <person name="Park H.-J."/>
            <person name="Ramirez L."/>
            <person name="Alfaro M."/>
            <person name="Sun H."/>
            <person name="Tritt A."/>
            <person name="Yoshinaga Y."/>
            <person name="Zwiers L.-H."/>
            <person name="Turgeon B."/>
            <person name="Goodwin S."/>
            <person name="Spatafora J."/>
            <person name="Crous P."/>
            <person name="Grigoriev I."/>
        </authorList>
    </citation>
    <scope>NUCLEOTIDE SEQUENCE</scope>
    <source>
        <strain evidence="3">CBS 113979</strain>
    </source>
</reference>
<keyword evidence="4" id="KW-1185">Reference proteome</keyword>
<protein>
    <submittedName>
        <fullName evidence="3">Uncharacterized protein</fullName>
    </submittedName>
</protein>
<accession>A0A6G1H2E4</accession>
<evidence type="ECO:0000256" key="1">
    <source>
        <dbReference type="SAM" id="MobiDB-lite"/>
    </source>
</evidence>
<organism evidence="3 4">
    <name type="scientific">Aulographum hederae CBS 113979</name>
    <dbReference type="NCBI Taxonomy" id="1176131"/>
    <lineage>
        <taxon>Eukaryota</taxon>
        <taxon>Fungi</taxon>
        <taxon>Dikarya</taxon>
        <taxon>Ascomycota</taxon>
        <taxon>Pezizomycotina</taxon>
        <taxon>Dothideomycetes</taxon>
        <taxon>Pleosporomycetidae</taxon>
        <taxon>Aulographales</taxon>
        <taxon>Aulographaceae</taxon>
    </lineage>
</organism>
<feature type="signal peptide" evidence="2">
    <location>
        <begin position="1"/>
        <end position="20"/>
    </location>
</feature>
<feature type="compositionally biased region" description="Polar residues" evidence="1">
    <location>
        <begin position="75"/>
        <end position="89"/>
    </location>
</feature>
<keyword evidence="2" id="KW-0732">Signal</keyword>
<dbReference type="Proteomes" id="UP000800041">
    <property type="component" value="Unassembled WGS sequence"/>
</dbReference>
<dbReference type="AlphaFoldDB" id="A0A6G1H2E4"/>
<evidence type="ECO:0000313" key="3">
    <source>
        <dbReference type="EMBL" id="KAF1987227.1"/>
    </source>
</evidence>
<feature type="region of interest" description="Disordered" evidence="1">
    <location>
        <begin position="75"/>
        <end position="127"/>
    </location>
</feature>
<gene>
    <name evidence="3" type="ORF">K402DRAFT_54403</name>
</gene>